<gene>
    <name evidence="1" type="ORF">TMES_10190</name>
</gene>
<dbReference type="Pfam" id="PF09523">
    <property type="entry name" value="DUF2390"/>
    <property type="match status" value="1"/>
</dbReference>
<protein>
    <recommendedName>
        <fullName evidence="3">TIGR02444 family protein</fullName>
    </recommendedName>
</protein>
<dbReference type="EMBL" id="JFKA01000004">
    <property type="protein sequence ID" value="OSQ38538.1"/>
    <property type="molecule type" value="Genomic_DNA"/>
</dbReference>
<proteinExistence type="predicted"/>
<dbReference type="Proteomes" id="UP000193391">
    <property type="component" value="Unassembled WGS sequence"/>
</dbReference>
<dbReference type="OrthoDB" id="7875767at2"/>
<evidence type="ECO:0000313" key="2">
    <source>
        <dbReference type="Proteomes" id="UP000193391"/>
    </source>
</evidence>
<name>A0A1Y2L097_9PROT</name>
<evidence type="ECO:0000313" key="1">
    <source>
        <dbReference type="EMBL" id="OSQ38538.1"/>
    </source>
</evidence>
<keyword evidence="2" id="KW-1185">Reference proteome</keyword>
<accession>A0A1Y2L097</accession>
<dbReference type="STRING" id="1293891.TMES_10190"/>
<dbReference type="InterPro" id="IPR012659">
    <property type="entry name" value="CHP02444"/>
</dbReference>
<sequence>MDAKALWKFTVAFYGRPGVAPVCLDLQEKCGLDVNLLLFLAWLGLQEKAPHSISALEAAVRDWRENVILPLRTLRRHMRENPRDTVQSLRDQIKKDELAAERIEQELLCEAVETIPAGHDKTAPLRAYLSPTRFNLDQDECNDALKTLIGHLARVEI</sequence>
<dbReference type="AlphaFoldDB" id="A0A1Y2L097"/>
<dbReference type="NCBIfam" id="TIGR02444">
    <property type="entry name" value="TIGR02444 family protein"/>
    <property type="match status" value="1"/>
</dbReference>
<reference evidence="1 2" key="1">
    <citation type="submission" date="2014-03" db="EMBL/GenBank/DDBJ databases">
        <title>The draft genome sequence of Thalassospira mesophila JCM 18969.</title>
        <authorList>
            <person name="Lai Q."/>
            <person name="Shao Z."/>
        </authorList>
    </citation>
    <scope>NUCLEOTIDE SEQUENCE [LARGE SCALE GENOMIC DNA]</scope>
    <source>
        <strain evidence="1 2">JCM 18969</strain>
    </source>
</reference>
<evidence type="ECO:0008006" key="3">
    <source>
        <dbReference type="Google" id="ProtNLM"/>
    </source>
</evidence>
<organism evidence="1 2">
    <name type="scientific">Thalassospira mesophila</name>
    <dbReference type="NCBI Taxonomy" id="1293891"/>
    <lineage>
        <taxon>Bacteria</taxon>
        <taxon>Pseudomonadati</taxon>
        <taxon>Pseudomonadota</taxon>
        <taxon>Alphaproteobacteria</taxon>
        <taxon>Rhodospirillales</taxon>
        <taxon>Thalassospiraceae</taxon>
        <taxon>Thalassospira</taxon>
    </lineage>
</organism>
<comment type="caution">
    <text evidence="1">The sequence shown here is derived from an EMBL/GenBank/DDBJ whole genome shotgun (WGS) entry which is preliminary data.</text>
</comment>